<dbReference type="Pfam" id="PF13091">
    <property type="entry name" value="PLDc_2"/>
    <property type="match status" value="2"/>
</dbReference>
<protein>
    <recommendedName>
        <fullName evidence="3">Phospholipase D</fullName>
    </recommendedName>
    <alternativeName>
        <fullName evidence="5">Choline phosphatase</fullName>
    </alternativeName>
</protein>
<dbReference type="SMART" id="SM00155">
    <property type="entry name" value="PLDc"/>
    <property type="match status" value="2"/>
</dbReference>
<dbReference type="InterPro" id="IPR001736">
    <property type="entry name" value="PLipase_D/transphosphatidylase"/>
</dbReference>
<comment type="caution">
    <text evidence="7">The sequence shown here is derived from an EMBL/GenBank/DDBJ whole genome shotgun (WGS) entry which is preliminary data.</text>
</comment>
<gene>
    <name evidence="7" type="ORF">LA66_15010</name>
</gene>
<accession>A0A0B1PZC5</accession>
<evidence type="ECO:0000256" key="4">
    <source>
        <dbReference type="ARBA" id="ARBA00022525"/>
    </source>
</evidence>
<evidence type="ECO:0000256" key="2">
    <source>
        <dbReference type="ARBA" id="ARBA00004613"/>
    </source>
</evidence>
<comment type="function">
    <text evidence="1">Could be a virulence factor.</text>
</comment>
<dbReference type="OrthoDB" id="9814092at2"/>
<dbReference type="EMBL" id="JRFJ01000004">
    <property type="protein sequence ID" value="KHJ53893.1"/>
    <property type="molecule type" value="Genomic_DNA"/>
</dbReference>
<evidence type="ECO:0000256" key="3">
    <source>
        <dbReference type="ARBA" id="ARBA00018392"/>
    </source>
</evidence>
<dbReference type="Proteomes" id="UP000030826">
    <property type="component" value="Unassembled WGS sequence"/>
</dbReference>
<dbReference type="PANTHER" id="PTHR21248:SF12">
    <property type="entry name" value="CARDIOLIPIN SYNTHASE C"/>
    <property type="match status" value="1"/>
</dbReference>
<comment type="subcellular location">
    <subcellularLocation>
        <location evidence="2">Secreted</location>
    </subcellularLocation>
</comment>
<dbReference type="AlphaFoldDB" id="A0A0B1PZC5"/>
<feature type="domain" description="PLD phosphodiesterase" evidence="6">
    <location>
        <begin position="173"/>
        <end position="200"/>
    </location>
</feature>
<dbReference type="CDD" id="cd09113">
    <property type="entry name" value="PLDc_ymdC_like_2"/>
    <property type="match status" value="1"/>
</dbReference>
<evidence type="ECO:0000256" key="5">
    <source>
        <dbReference type="ARBA" id="ARBA00029594"/>
    </source>
</evidence>
<dbReference type="InterPro" id="IPR025202">
    <property type="entry name" value="PLD-like_dom"/>
</dbReference>
<keyword evidence="4" id="KW-0964">Secreted</keyword>
<dbReference type="RefSeq" id="WP_039194707.1">
    <property type="nucleotide sequence ID" value="NZ_JRFJ01000004.1"/>
</dbReference>
<dbReference type="GO" id="GO:0032049">
    <property type="term" value="P:cardiolipin biosynthetic process"/>
    <property type="evidence" value="ECO:0007669"/>
    <property type="project" value="UniProtKB-ARBA"/>
</dbReference>
<sequence length="517" mass="56315">MSWLAILPVALIALLGASLLAAYVYAGFARRQAGPPSYALSRHGPRTRIDEQTEALTRGRAGQSGLVMLSSNLDAFAARVLSARAAGRSLDLMYYIWSDDLTGRLLFREVMAAARRGVRVRILLDDIGAQGLDAKFLTLASHPNVEVRLFNPTMARESRLRRGIEMALRAFSVTRRMHNKAWIADGRVALVGGRNVGDEYFDAAEASSFRDLDLLAVGGVVGEVEQVFDDYWNSGLALPIGALATRLPLPVGSLKLRLDELAASSQASPYLERLRERLSIGSFLDPAKIRWCADARLISDPPQKVLGENGENWLMRELLPVIASARKRLEITSPYFVPGTQGTAELVKLASGGVSVAVLTNSLAATDVAAVHGGYAPYRAALLEGGILLFELKPSGRDVDISLRGSRNACLHTKAFTVDDAHGFIGSFNFDPRSASLNTEMGILFSNPLLVSEMQLLFEKEIDPAASYEVRLGADGSLRWESEKDGRTTIDQREPEASLSRRLVARIVTLLPIESQL</sequence>
<dbReference type="PROSITE" id="PS50035">
    <property type="entry name" value="PLD"/>
    <property type="match status" value="2"/>
</dbReference>
<dbReference type="Gene3D" id="3.30.870.10">
    <property type="entry name" value="Endonuclease Chain A"/>
    <property type="match status" value="2"/>
</dbReference>
<dbReference type="GO" id="GO:0005576">
    <property type="term" value="C:extracellular region"/>
    <property type="evidence" value="ECO:0007669"/>
    <property type="project" value="UniProtKB-SubCell"/>
</dbReference>
<dbReference type="SUPFAM" id="SSF56024">
    <property type="entry name" value="Phospholipase D/nuclease"/>
    <property type="match status" value="2"/>
</dbReference>
<evidence type="ECO:0000313" key="7">
    <source>
        <dbReference type="EMBL" id="KHJ53893.1"/>
    </source>
</evidence>
<name>A0A0B1PZC5_9HYPH</name>
<proteinExistence type="predicted"/>
<dbReference type="CDD" id="cd09111">
    <property type="entry name" value="PLDc_ymdC_like_1"/>
    <property type="match status" value="1"/>
</dbReference>
<feature type="domain" description="PLD phosphodiesterase" evidence="6">
    <location>
        <begin position="407"/>
        <end position="434"/>
    </location>
</feature>
<evidence type="ECO:0000313" key="8">
    <source>
        <dbReference type="Proteomes" id="UP000030826"/>
    </source>
</evidence>
<reference evidence="7 8" key="1">
    <citation type="submission" date="2014-09" db="EMBL/GenBank/DDBJ databases">
        <title>Isolation and characterization of Aurantimonas altamirensis ON-56566 from clinical sample following a dog bite.</title>
        <authorList>
            <person name="Eshaghi A."/>
            <person name="Li A."/>
            <person name="Shahinas D."/>
            <person name="Bahn P."/>
            <person name="Kus J.V."/>
            <person name="Patel S.N."/>
        </authorList>
    </citation>
    <scope>NUCLEOTIDE SEQUENCE [LARGE SCALE GENOMIC DNA]</scope>
    <source>
        <strain evidence="7 8">ON-56566</strain>
    </source>
</reference>
<organism evidence="7 8">
    <name type="scientific">Aureimonas altamirensis</name>
    <dbReference type="NCBI Taxonomy" id="370622"/>
    <lineage>
        <taxon>Bacteria</taxon>
        <taxon>Pseudomonadati</taxon>
        <taxon>Pseudomonadota</taxon>
        <taxon>Alphaproteobacteria</taxon>
        <taxon>Hyphomicrobiales</taxon>
        <taxon>Aurantimonadaceae</taxon>
        <taxon>Aureimonas</taxon>
    </lineage>
</organism>
<evidence type="ECO:0000256" key="1">
    <source>
        <dbReference type="ARBA" id="ARBA00003145"/>
    </source>
</evidence>
<dbReference type="STRING" id="370622.LA66_15010"/>
<dbReference type="PANTHER" id="PTHR21248">
    <property type="entry name" value="CARDIOLIPIN SYNTHASE"/>
    <property type="match status" value="1"/>
</dbReference>
<dbReference type="GO" id="GO:0030572">
    <property type="term" value="F:phosphatidyltransferase activity"/>
    <property type="evidence" value="ECO:0007669"/>
    <property type="project" value="UniProtKB-ARBA"/>
</dbReference>
<evidence type="ECO:0000259" key="6">
    <source>
        <dbReference type="PROSITE" id="PS50035"/>
    </source>
</evidence>